<reference evidence="1 2" key="1">
    <citation type="journal article" date="2018" name="Biotechnol. Adv.">
        <title>Improved genomic resources and new bioinformatic workflow for the carcinogenic parasite Clonorchis sinensis: Biotechnological implications.</title>
        <authorList>
            <person name="Wang D."/>
            <person name="Korhonen P.K."/>
            <person name="Gasser R.B."/>
            <person name="Young N.D."/>
        </authorList>
    </citation>
    <scope>NUCLEOTIDE SEQUENCE [LARGE SCALE GENOMIC DNA]</scope>
    <source>
        <strain evidence="1">Cs-k2</strain>
    </source>
</reference>
<sequence length="325" mass="36847">MNELWFISSNRLNVTQKKTLRDKIWLPYFKIIGRPDKARRSLSPSINEPAGGLVFLETNPVPILTTQPITQEAKCPISSVTQYCKFGPQNGTKVDIIVHYRVQETATAPNCTIMQHFISINIKWTPQRQTQSSFGGALYCSTINCRHPRSCDLLTGFTGRYWRKNALQGNAMRSSYSITRNPAKAQSMHFTTSGYSRLDGFREKEDPPLKRCSQQNRKISAIVHMARTESKEVTEPHFANAIQLTSWHFEHDMLSAKTATTPGSRQLNRCTLGKYTADLLTHSNARCALQCSVLVTEMQAPGVIDAYKKIFVEPVEHELFRGNYQ</sequence>
<dbReference type="EMBL" id="NIRI02000013">
    <property type="protein sequence ID" value="KAG5452783.1"/>
    <property type="molecule type" value="Genomic_DNA"/>
</dbReference>
<evidence type="ECO:0000313" key="1">
    <source>
        <dbReference type="EMBL" id="KAG5452783.1"/>
    </source>
</evidence>
<dbReference type="AlphaFoldDB" id="A0A3R7CUM5"/>
<gene>
    <name evidence="1" type="ORF">CSKR_102620</name>
</gene>
<comment type="caution">
    <text evidence="1">The sequence shown here is derived from an EMBL/GenBank/DDBJ whole genome shotgun (WGS) entry which is preliminary data.</text>
</comment>
<organism evidence="1 2">
    <name type="scientific">Clonorchis sinensis</name>
    <name type="common">Chinese liver fluke</name>
    <dbReference type="NCBI Taxonomy" id="79923"/>
    <lineage>
        <taxon>Eukaryota</taxon>
        <taxon>Metazoa</taxon>
        <taxon>Spiralia</taxon>
        <taxon>Lophotrochozoa</taxon>
        <taxon>Platyhelminthes</taxon>
        <taxon>Trematoda</taxon>
        <taxon>Digenea</taxon>
        <taxon>Opisthorchiida</taxon>
        <taxon>Opisthorchiata</taxon>
        <taxon>Opisthorchiidae</taxon>
        <taxon>Clonorchis</taxon>
    </lineage>
</organism>
<keyword evidence="2" id="KW-1185">Reference proteome</keyword>
<name>A0A3R7CUM5_CLOSI</name>
<protein>
    <submittedName>
        <fullName evidence="1">Uncharacterized protein</fullName>
    </submittedName>
</protein>
<reference evidence="1 2" key="2">
    <citation type="journal article" date="2021" name="Genomics">
        <title>High-quality reference genome for Clonorchis sinensis.</title>
        <authorList>
            <person name="Young N.D."/>
            <person name="Stroehlein A.J."/>
            <person name="Kinkar L."/>
            <person name="Wang T."/>
            <person name="Sohn W.M."/>
            <person name="Chang B.C.H."/>
            <person name="Kaur P."/>
            <person name="Weisz D."/>
            <person name="Dudchenko O."/>
            <person name="Aiden E.L."/>
            <person name="Korhonen P.K."/>
            <person name="Gasser R.B."/>
        </authorList>
    </citation>
    <scope>NUCLEOTIDE SEQUENCE [LARGE SCALE GENOMIC DNA]</scope>
    <source>
        <strain evidence="1">Cs-k2</strain>
    </source>
</reference>
<dbReference type="Proteomes" id="UP000286415">
    <property type="component" value="Unassembled WGS sequence"/>
</dbReference>
<accession>A0A3R7CUM5</accession>
<proteinExistence type="predicted"/>
<evidence type="ECO:0000313" key="2">
    <source>
        <dbReference type="Proteomes" id="UP000286415"/>
    </source>
</evidence>
<dbReference type="InParanoid" id="A0A3R7CUM5"/>